<comment type="caution">
    <text evidence="2">The sequence shown here is derived from an EMBL/GenBank/DDBJ whole genome shotgun (WGS) entry which is preliminary data.</text>
</comment>
<dbReference type="GO" id="GO:0009535">
    <property type="term" value="C:chloroplast thylakoid membrane"/>
    <property type="evidence" value="ECO:0007669"/>
    <property type="project" value="TreeGrafter"/>
</dbReference>
<dbReference type="InterPro" id="IPR040003">
    <property type="entry name" value="PG18-like"/>
</dbReference>
<dbReference type="AlphaFoldDB" id="A0AAV1SG12"/>
<name>A0AAV1SG12_9ROSI</name>
<protein>
    <submittedName>
        <fullName evidence="2">Uncharacterized protein</fullName>
    </submittedName>
</protein>
<feature type="compositionally biased region" description="Polar residues" evidence="1">
    <location>
        <begin position="158"/>
        <end position="175"/>
    </location>
</feature>
<keyword evidence="3" id="KW-1185">Reference proteome</keyword>
<dbReference type="PANTHER" id="PTHR35745">
    <property type="entry name" value="BNACNNG14650D PROTEIN"/>
    <property type="match status" value="1"/>
</dbReference>
<evidence type="ECO:0000256" key="1">
    <source>
        <dbReference type="SAM" id="MobiDB-lite"/>
    </source>
</evidence>
<dbReference type="Proteomes" id="UP001314170">
    <property type="component" value="Unassembled WGS sequence"/>
</dbReference>
<evidence type="ECO:0000313" key="2">
    <source>
        <dbReference type="EMBL" id="CAK7349362.1"/>
    </source>
</evidence>
<proteinExistence type="predicted"/>
<dbReference type="EMBL" id="CAWUPB010001173">
    <property type="protein sequence ID" value="CAK7349362.1"/>
    <property type="molecule type" value="Genomic_DNA"/>
</dbReference>
<feature type="region of interest" description="Disordered" evidence="1">
    <location>
        <begin position="143"/>
        <end position="200"/>
    </location>
</feature>
<organism evidence="2 3">
    <name type="scientific">Dovyalis caffra</name>
    <dbReference type="NCBI Taxonomy" id="77055"/>
    <lineage>
        <taxon>Eukaryota</taxon>
        <taxon>Viridiplantae</taxon>
        <taxon>Streptophyta</taxon>
        <taxon>Embryophyta</taxon>
        <taxon>Tracheophyta</taxon>
        <taxon>Spermatophyta</taxon>
        <taxon>Magnoliopsida</taxon>
        <taxon>eudicotyledons</taxon>
        <taxon>Gunneridae</taxon>
        <taxon>Pentapetalae</taxon>
        <taxon>rosids</taxon>
        <taxon>fabids</taxon>
        <taxon>Malpighiales</taxon>
        <taxon>Salicaceae</taxon>
        <taxon>Flacourtieae</taxon>
        <taxon>Dovyalis</taxon>
    </lineage>
</organism>
<gene>
    <name evidence="2" type="ORF">DCAF_LOCUS22076</name>
</gene>
<accession>A0AAV1SG12</accession>
<dbReference type="Pfam" id="PF20711">
    <property type="entry name" value="DUF6825"/>
    <property type="match status" value="1"/>
</dbReference>
<dbReference type="PANTHER" id="PTHR35745:SF1">
    <property type="entry name" value="OS04G0513000 PROTEIN"/>
    <property type="match status" value="1"/>
</dbReference>
<dbReference type="GO" id="GO:0010027">
    <property type="term" value="P:thylakoid membrane organization"/>
    <property type="evidence" value="ECO:0007669"/>
    <property type="project" value="InterPro"/>
</dbReference>
<reference evidence="2 3" key="1">
    <citation type="submission" date="2024-01" db="EMBL/GenBank/DDBJ databases">
        <authorList>
            <person name="Waweru B."/>
        </authorList>
    </citation>
    <scope>NUCLEOTIDE SEQUENCE [LARGE SCALE GENOMIC DNA]</scope>
</reference>
<evidence type="ECO:0000313" key="3">
    <source>
        <dbReference type="Proteomes" id="UP001314170"/>
    </source>
</evidence>
<sequence length="200" mass="21498">MSGSFHCFYYLQSKIQTKQQELLTLVPPPRPRVSCLSLSSPHVKGLSLRFARVLRDGHKINVRCSSSTGPGGPGSDDSDSKSVLDAFFLGKALAEAINERVESAVGEFFSTIGRLQAEQQKQIQDFQPLDLVQEDVLERAKKSKDQAAREAMVGQGIISESTTVDTTSVNHGVSQPPSPSAKKGSNPANKDPALGVSSDD</sequence>